<comment type="caution">
    <text evidence="1">The sequence shown here is derived from an EMBL/GenBank/DDBJ whole genome shotgun (WGS) entry which is preliminary data.</text>
</comment>
<accession>A0A2H6K9T4</accession>
<protein>
    <submittedName>
        <fullName evidence="1">Uncharacterized protein</fullName>
    </submittedName>
</protein>
<dbReference type="AlphaFoldDB" id="A0A2H6K9T4"/>
<organism evidence="1 2">
    <name type="scientific">Babesia ovata</name>
    <dbReference type="NCBI Taxonomy" id="189622"/>
    <lineage>
        <taxon>Eukaryota</taxon>
        <taxon>Sar</taxon>
        <taxon>Alveolata</taxon>
        <taxon>Apicomplexa</taxon>
        <taxon>Aconoidasida</taxon>
        <taxon>Piroplasmida</taxon>
        <taxon>Babesiidae</taxon>
        <taxon>Babesia</taxon>
    </lineage>
</organism>
<sequence>MSKKPGLAGSGFSSVALGAASPVASDAFSVSFESASGLSEGLSAAPAASATFSSGVPLLLSTAPLASFEALLSSCFAESSTFSALLLPSCSVALVTTSAALVLPCSVGLATFAELSSAVTSAASPPSFVALLSSCCGALTAAAESLLSAVPSALATFSEVSLSSCFSTCSPSCSAVGSALSLSGAFSASGTAESSAAFSAPSLTGASAVAVAASAAGSDETSASVLGADSDGDSDSSFFAGAVSPDLASFSASLLSTVDGCFSTSLLAVCASSTVLEASVAPSLAESEVLAAVAGPLSSFVTALVVSLSSFASAVERLGRPFARSSSPLDPGFFSGCLSSAGFDDSCFFAGVNKAMNLENDRDLKNSAAVSTVTFFSALAVPVPQGLAASEHL</sequence>
<keyword evidence="2" id="KW-1185">Reference proteome</keyword>
<evidence type="ECO:0000313" key="1">
    <source>
        <dbReference type="EMBL" id="GBE59753.1"/>
    </source>
</evidence>
<dbReference type="VEuPathDB" id="PiroplasmaDB:BOVATA_012460"/>
<dbReference type="EMBL" id="BDSA01000001">
    <property type="protein sequence ID" value="GBE59753.1"/>
    <property type="molecule type" value="Genomic_DNA"/>
</dbReference>
<reference evidence="1 2" key="1">
    <citation type="journal article" date="2017" name="BMC Genomics">
        <title>Whole-genome assembly of Babesia ovata and comparative genomics between closely related pathogens.</title>
        <authorList>
            <person name="Yamagishi J."/>
            <person name="Asada M."/>
            <person name="Hakimi H."/>
            <person name="Tanaka T.Q."/>
            <person name="Sugimoto C."/>
            <person name="Kawazu S."/>
        </authorList>
    </citation>
    <scope>NUCLEOTIDE SEQUENCE [LARGE SCALE GENOMIC DNA]</scope>
    <source>
        <strain evidence="1 2">Miyake</strain>
    </source>
</reference>
<dbReference type="Proteomes" id="UP000236319">
    <property type="component" value="Unassembled WGS sequence"/>
</dbReference>
<proteinExistence type="predicted"/>
<dbReference type="RefSeq" id="XP_028865996.1">
    <property type="nucleotide sequence ID" value="XM_029010163.1"/>
</dbReference>
<name>A0A2H6K9T4_9APIC</name>
<gene>
    <name evidence="1" type="ORF">BOVATA_012460</name>
</gene>
<evidence type="ECO:0000313" key="2">
    <source>
        <dbReference type="Proteomes" id="UP000236319"/>
    </source>
</evidence>
<dbReference type="GeneID" id="39873523"/>